<evidence type="ECO:0000256" key="2">
    <source>
        <dbReference type="ARBA" id="ARBA00023125"/>
    </source>
</evidence>
<dbReference type="GO" id="GO:0006355">
    <property type="term" value="P:regulation of DNA-templated transcription"/>
    <property type="evidence" value="ECO:0007669"/>
    <property type="project" value="InterPro"/>
</dbReference>
<evidence type="ECO:0000256" key="3">
    <source>
        <dbReference type="ARBA" id="ARBA00023163"/>
    </source>
</evidence>
<proteinExistence type="predicted"/>
<dbReference type="PANTHER" id="PTHR44688:SF16">
    <property type="entry name" value="DNA-BINDING TRANSCRIPTIONAL ACTIVATOR DEVR_DOSR"/>
    <property type="match status" value="1"/>
</dbReference>
<reference evidence="5" key="1">
    <citation type="submission" date="2021-06" db="EMBL/GenBank/DDBJ databases">
        <title>Collection of gut derived symbiotic bacterial strains cultured from healthy donors.</title>
        <authorList>
            <person name="Lin H."/>
            <person name="Littmann E."/>
            <person name="Pamer E.G."/>
        </authorList>
    </citation>
    <scope>NUCLEOTIDE SEQUENCE</scope>
    <source>
        <strain evidence="5">MSK.21.60</strain>
    </source>
</reference>
<dbReference type="SMART" id="SM00421">
    <property type="entry name" value="HTH_LUXR"/>
    <property type="match status" value="1"/>
</dbReference>
<dbReference type="RefSeq" id="WP_217326687.1">
    <property type="nucleotide sequence ID" value="NZ_JAHOEK010000023.1"/>
</dbReference>
<dbReference type="AlphaFoldDB" id="A0AAW4NFT7"/>
<dbReference type="InterPro" id="IPR000792">
    <property type="entry name" value="Tscrpt_reg_LuxR_C"/>
</dbReference>
<organism evidence="5 6">
    <name type="scientific">Segatella copri</name>
    <dbReference type="NCBI Taxonomy" id="165179"/>
    <lineage>
        <taxon>Bacteria</taxon>
        <taxon>Pseudomonadati</taxon>
        <taxon>Bacteroidota</taxon>
        <taxon>Bacteroidia</taxon>
        <taxon>Bacteroidales</taxon>
        <taxon>Prevotellaceae</taxon>
        <taxon>Segatella</taxon>
    </lineage>
</organism>
<protein>
    <submittedName>
        <fullName evidence="5">Helix-turn-helix transcriptional regulator</fullName>
    </submittedName>
</protein>
<dbReference type="Proteomes" id="UP001196316">
    <property type="component" value="Unassembled WGS sequence"/>
</dbReference>
<evidence type="ECO:0000313" key="5">
    <source>
        <dbReference type="EMBL" id="MBV3408637.1"/>
    </source>
</evidence>
<sequence>MNTDVKLTKREAEIAELLAWGASKCEIAARCFISERTVENHCRNIFEKVGVTKATELSAWWFCTSFHIPFSLSPLKRKLMAIILLALLIPEIIGMEQQVQMSNARVRTTRVCSRARRSRKNEPDTATFGF</sequence>
<keyword evidence="1" id="KW-0805">Transcription regulation</keyword>
<evidence type="ECO:0000256" key="1">
    <source>
        <dbReference type="ARBA" id="ARBA00023015"/>
    </source>
</evidence>
<comment type="caution">
    <text evidence="5">The sequence shown here is derived from an EMBL/GenBank/DDBJ whole genome shotgun (WGS) entry which is preliminary data.</text>
</comment>
<feature type="domain" description="HTH luxR-type" evidence="4">
    <location>
        <begin position="1"/>
        <end position="65"/>
    </location>
</feature>
<dbReference type="CDD" id="cd06170">
    <property type="entry name" value="LuxR_C_like"/>
    <property type="match status" value="1"/>
</dbReference>
<dbReference type="PROSITE" id="PS50043">
    <property type="entry name" value="HTH_LUXR_2"/>
    <property type="match status" value="1"/>
</dbReference>
<name>A0AAW4NFT7_9BACT</name>
<gene>
    <name evidence="5" type="ORF">KSW80_09545</name>
</gene>
<evidence type="ECO:0000313" key="6">
    <source>
        <dbReference type="Proteomes" id="UP001196316"/>
    </source>
</evidence>
<keyword evidence="2" id="KW-0238">DNA-binding</keyword>
<keyword evidence="3" id="KW-0804">Transcription</keyword>
<dbReference type="EMBL" id="JAHOEP010000024">
    <property type="protein sequence ID" value="MBV3408637.1"/>
    <property type="molecule type" value="Genomic_DNA"/>
</dbReference>
<evidence type="ECO:0000259" key="4">
    <source>
        <dbReference type="PROSITE" id="PS50043"/>
    </source>
</evidence>
<accession>A0AAW4NFT7</accession>
<dbReference type="GO" id="GO:0003677">
    <property type="term" value="F:DNA binding"/>
    <property type="evidence" value="ECO:0007669"/>
    <property type="project" value="UniProtKB-KW"/>
</dbReference>
<dbReference type="PANTHER" id="PTHR44688">
    <property type="entry name" value="DNA-BINDING TRANSCRIPTIONAL ACTIVATOR DEVR_DOSR"/>
    <property type="match status" value="1"/>
</dbReference>
<dbReference type="Pfam" id="PF00196">
    <property type="entry name" value="GerE"/>
    <property type="match status" value="1"/>
</dbReference>